<dbReference type="Proteomes" id="UP000053464">
    <property type="component" value="Unassembled WGS sequence"/>
</dbReference>
<keyword evidence="1" id="KW-0732">Signal</keyword>
<sequence length="699" mass="76214">MISRNNLWPGVAVLALCAAPAAAQEAPTGDAPPPDPTIVETPAEGGEARVYTPADFVRYAPRNALDMLAQVPGFNIQGSAERRGLGTATGNVLFNGSRSSNKSEDVGTLLQRIPADIVERIEIVDGATLDIPGLTGQVANIVYRSDDFSGQFSWQPEFRTNYTDPNLYSGAVSVSGRSGEVSYELGLSNQQSGRSGAGGTTLIYDGTGALVDTREEVFTSDYDSPRLSASLNWDPAGSVEANLNGQYQRIYSRFREDGTRLPIGGSEEYRSIRQRGDQWNYELGGDIAFDLGPGRFKAIGLRRFSHEPSTTTVITEFADGSDPLGDRFAQTGDLGETIGRGEYTWQMLGGDWQLAGEAAFNTLDNVASLFVLDQGGEFVEVPFPGSSGGVSEDRYEGSLSFGRPIASNLSFQLIAGAEYSTISQTGPGGLTRSFLRPKGSLNLSWRPGDGWDASISLQRRVDQLSFYDFLARANLGDNNQNAQNVELRPRQDWTIDGQVGRSLGAWGNTRLRFIYRDVQDLVDIVPVAGGEARGNIDSSWAAAVISESTVNFDPLGARGLKLDATVILQTSELTDPFTGERRQWSGFATRRVFATLRHDIPDSDWAWQLQANHEYTQPSFRSNQVDRQYEGPWFLTAVVENKDVFGLTVAAGVANLLGARSYRDRTVYAGLRTEAPVLFVEERDRLIGPIFVFSVRGDF</sequence>
<dbReference type="PATRIC" id="fig|1581420.6.peg.609"/>
<feature type="signal peptide" evidence="1">
    <location>
        <begin position="1"/>
        <end position="23"/>
    </location>
</feature>
<comment type="caution">
    <text evidence="3">The sequence shown here is derived from an EMBL/GenBank/DDBJ whole genome shotgun (WGS) entry which is preliminary data.</text>
</comment>
<dbReference type="Pfam" id="PF07715">
    <property type="entry name" value="Plug"/>
    <property type="match status" value="1"/>
</dbReference>
<dbReference type="InterPro" id="IPR037066">
    <property type="entry name" value="Plug_dom_sf"/>
</dbReference>
<evidence type="ECO:0000259" key="2">
    <source>
        <dbReference type="Pfam" id="PF07715"/>
    </source>
</evidence>
<dbReference type="AlphaFoldDB" id="A0A0G9MXA6"/>
<feature type="chain" id="PRO_5002580416" evidence="1">
    <location>
        <begin position="24"/>
        <end position="699"/>
    </location>
</feature>
<dbReference type="OrthoDB" id="7622322at2"/>
<gene>
    <name evidence="3" type="ORF">AAW00_03025</name>
</gene>
<proteinExistence type="predicted"/>
<evidence type="ECO:0000313" key="3">
    <source>
        <dbReference type="EMBL" id="KLE35422.1"/>
    </source>
</evidence>
<organism evidence="3 4">
    <name type="scientific">Aurantiacibacter luteus</name>
    <dbReference type="NCBI Taxonomy" id="1581420"/>
    <lineage>
        <taxon>Bacteria</taxon>
        <taxon>Pseudomonadati</taxon>
        <taxon>Pseudomonadota</taxon>
        <taxon>Alphaproteobacteria</taxon>
        <taxon>Sphingomonadales</taxon>
        <taxon>Erythrobacteraceae</taxon>
        <taxon>Aurantiacibacter</taxon>
    </lineage>
</organism>
<dbReference type="InterPro" id="IPR012910">
    <property type="entry name" value="Plug_dom"/>
</dbReference>
<name>A0A0G9MXA6_9SPHN</name>
<feature type="domain" description="TonB-dependent receptor plug" evidence="2">
    <location>
        <begin position="49"/>
        <end position="128"/>
    </location>
</feature>
<dbReference type="STRING" id="1581420.AAW00_03025"/>
<evidence type="ECO:0000256" key="1">
    <source>
        <dbReference type="SAM" id="SignalP"/>
    </source>
</evidence>
<evidence type="ECO:0000313" key="4">
    <source>
        <dbReference type="Proteomes" id="UP000053464"/>
    </source>
</evidence>
<dbReference type="SUPFAM" id="SSF56935">
    <property type="entry name" value="Porins"/>
    <property type="match status" value="1"/>
</dbReference>
<protein>
    <submittedName>
        <fullName evidence="3">TonB-dependent receptor</fullName>
    </submittedName>
</protein>
<reference evidence="3 4" key="1">
    <citation type="submission" date="2015-04" db="EMBL/GenBank/DDBJ databases">
        <title>The draft genome sequence of Erythrobacter luteus KA37.</title>
        <authorList>
            <person name="Zhuang L."/>
            <person name="Liu Y."/>
            <person name="Shao Z."/>
        </authorList>
    </citation>
    <scope>NUCLEOTIDE SEQUENCE [LARGE SCALE GENOMIC DNA]</scope>
    <source>
        <strain evidence="3 4">KA37</strain>
    </source>
</reference>
<accession>A0A0G9MXA6</accession>
<dbReference type="RefSeq" id="WP_047002823.1">
    <property type="nucleotide sequence ID" value="NZ_LBHB01000001.1"/>
</dbReference>
<dbReference type="Gene3D" id="2.170.130.10">
    <property type="entry name" value="TonB-dependent receptor, plug domain"/>
    <property type="match status" value="1"/>
</dbReference>
<dbReference type="EMBL" id="LBHB01000001">
    <property type="protein sequence ID" value="KLE35422.1"/>
    <property type="molecule type" value="Genomic_DNA"/>
</dbReference>
<keyword evidence="3" id="KW-0675">Receptor</keyword>
<keyword evidence="4" id="KW-1185">Reference proteome</keyword>